<dbReference type="Pfam" id="PF11195">
    <property type="entry name" value="Tad2-like"/>
    <property type="match status" value="1"/>
</dbReference>
<organism evidence="3 4">
    <name type="scientific">Streptomyces carminius</name>
    <dbReference type="NCBI Taxonomy" id="2665496"/>
    <lineage>
        <taxon>Bacteria</taxon>
        <taxon>Bacillati</taxon>
        <taxon>Actinomycetota</taxon>
        <taxon>Actinomycetes</taxon>
        <taxon>Kitasatosporales</taxon>
        <taxon>Streptomycetaceae</taxon>
        <taxon>Streptomyces</taxon>
    </lineage>
</organism>
<accession>A0A2M8LTT6</accession>
<evidence type="ECO:0000256" key="1">
    <source>
        <dbReference type="SAM" id="MobiDB-lite"/>
    </source>
</evidence>
<dbReference type="AlphaFoldDB" id="A0A2M8LTT6"/>
<keyword evidence="4" id="KW-1185">Reference proteome</keyword>
<feature type="region of interest" description="Disordered" evidence="1">
    <location>
        <begin position="1"/>
        <end position="23"/>
    </location>
</feature>
<gene>
    <name evidence="3" type="ORF">CUT44_24065</name>
</gene>
<dbReference type="EMBL" id="PGGW01000066">
    <property type="protein sequence ID" value="PJE95360.1"/>
    <property type="molecule type" value="Genomic_DNA"/>
</dbReference>
<dbReference type="Proteomes" id="UP000230407">
    <property type="component" value="Unassembled WGS sequence"/>
</dbReference>
<dbReference type="InterPro" id="IPR021361">
    <property type="entry name" value="Tad2-like_dom"/>
</dbReference>
<comment type="caution">
    <text evidence="3">The sequence shown here is derived from an EMBL/GenBank/DDBJ whole genome shotgun (WGS) entry which is preliminary data.</text>
</comment>
<evidence type="ECO:0000313" key="4">
    <source>
        <dbReference type="Proteomes" id="UP000230407"/>
    </source>
</evidence>
<evidence type="ECO:0000259" key="2">
    <source>
        <dbReference type="Pfam" id="PF11195"/>
    </source>
</evidence>
<sequence>MFRRTTSRDRPTTKRWPVLSGRTATGTVPGCELPFSEPHLKARRARSREPNTLGGMNFSAALELLRSGRRVARRSWIQPGKYVYLEPESVCVSPDGRTRRLAAHLRFVTADGTVQAGVQPSHAGLLADDWYSVDEAGDRAGNEAGGGGGS</sequence>
<evidence type="ECO:0000313" key="3">
    <source>
        <dbReference type="EMBL" id="PJE95360.1"/>
    </source>
</evidence>
<reference evidence="3 4" key="1">
    <citation type="submission" date="2017-11" db="EMBL/GenBank/DDBJ databases">
        <title>Streptomyces carmine sp. nov., a novel actinomycete isolated from Sophora alopecuroides in Xinjiang, China.</title>
        <authorList>
            <person name="Wang Y."/>
            <person name="Luo X."/>
            <person name="Wan C."/>
            <person name="Zhang L."/>
        </authorList>
    </citation>
    <scope>NUCLEOTIDE SEQUENCE [LARGE SCALE GENOMIC DNA]</scope>
    <source>
        <strain evidence="3 4">TRM SA0054</strain>
    </source>
</reference>
<protein>
    <recommendedName>
        <fullName evidence="2">Thoeris anti-defense 2-like domain-containing protein</fullName>
    </recommendedName>
</protein>
<proteinExistence type="predicted"/>
<name>A0A2M8LTT6_9ACTN</name>
<feature type="domain" description="Thoeris anti-defense 2-like" evidence="2">
    <location>
        <begin position="56"/>
        <end position="133"/>
    </location>
</feature>
<feature type="compositionally biased region" description="Basic and acidic residues" evidence="1">
    <location>
        <begin position="1"/>
        <end position="12"/>
    </location>
</feature>